<dbReference type="Proteomes" id="UP000464378">
    <property type="component" value="Chromosome"/>
</dbReference>
<dbReference type="InParanoid" id="A0A6C2YHG7"/>
<proteinExistence type="predicted"/>
<evidence type="ECO:0000313" key="1">
    <source>
        <dbReference type="EMBL" id="VIP00804.1"/>
    </source>
</evidence>
<name>A0A6C2YHG7_9BACT</name>
<dbReference type="AlphaFoldDB" id="A0A6C2YHG7"/>
<evidence type="ECO:0000313" key="2">
    <source>
        <dbReference type="Proteomes" id="UP000464378"/>
    </source>
</evidence>
<reference evidence="1" key="1">
    <citation type="submission" date="2019-04" db="EMBL/GenBank/DDBJ databases">
        <authorList>
            <consortium name="Science for Life Laboratories"/>
        </authorList>
    </citation>
    <scope>NUCLEOTIDE SEQUENCE</scope>
    <source>
        <strain evidence="1">MBLW1</strain>
    </source>
</reference>
<dbReference type="EMBL" id="LR593887">
    <property type="protein sequence ID" value="VTR97026.1"/>
    <property type="molecule type" value="Genomic_DNA"/>
</dbReference>
<dbReference type="KEGG" id="tim:GMBLW1_31560"/>
<accession>A0A6C2YHG7</accession>
<keyword evidence="2" id="KW-1185">Reference proteome</keyword>
<sequence>MVRVLGFPLEDNPVVDWIQVTVVQQTLERTRLNWSN</sequence>
<protein>
    <submittedName>
        <fullName evidence="1">Uncharacterized protein</fullName>
    </submittedName>
</protein>
<gene>
    <name evidence="1" type="ORF">GMBLW1_31560</name>
</gene>
<organism evidence="1">
    <name type="scientific">Tuwongella immobilis</name>
    <dbReference type="NCBI Taxonomy" id="692036"/>
    <lineage>
        <taxon>Bacteria</taxon>
        <taxon>Pseudomonadati</taxon>
        <taxon>Planctomycetota</taxon>
        <taxon>Planctomycetia</taxon>
        <taxon>Gemmatales</taxon>
        <taxon>Gemmataceae</taxon>
        <taxon>Tuwongella</taxon>
    </lineage>
</organism>
<dbReference type="EMBL" id="LR586016">
    <property type="protein sequence ID" value="VIP00804.1"/>
    <property type="molecule type" value="Genomic_DNA"/>
</dbReference>